<keyword evidence="1" id="KW-1133">Transmembrane helix</keyword>
<feature type="transmembrane region" description="Helical" evidence="1">
    <location>
        <begin position="153"/>
        <end position="172"/>
    </location>
</feature>
<keyword evidence="1" id="KW-0472">Membrane</keyword>
<dbReference type="Pfam" id="PF04307">
    <property type="entry name" value="YdjM"/>
    <property type="match status" value="1"/>
</dbReference>
<evidence type="ECO:0000256" key="1">
    <source>
        <dbReference type="SAM" id="Phobius"/>
    </source>
</evidence>
<organism evidence="2 3">
    <name type="scientific">Salinirubrum litoreum</name>
    <dbReference type="NCBI Taxonomy" id="1126234"/>
    <lineage>
        <taxon>Archaea</taxon>
        <taxon>Methanobacteriati</taxon>
        <taxon>Methanobacteriota</taxon>
        <taxon>Stenosarchaea group</taxon>
        <taxon>Halobacteria</taxon>
        <taxon>Halobacteriales</taxon>
        <taxon>Haloferacaceae</taxon>
        <taxon>Salinirubrum</taxon>
    </lineage>
</organism>
<dbReference type="AlphaFoldDB" id="A0ABD5RC84"/>
<accession>A0ABD5RC84</accession>
<dbReference type="InterPro" id="IPR007404">
    <property type="entry name" value="YdjM-like"/>
</dbReference>
<evidence type="ECO:0000313" key="3">
    <source>
        <dbReference type="Proteomes" id="UP001596201"/>
    </source>
</evidence>
<keyword evidence="3" id="KW-1185">Reference proteome</keyword>
<dbReference type="GO" id="GO:0016787">
    <property type="term" value="F:hydrolase activity"/>
    <property type="evidence" value="ECO:0007669"/>
    <property type="project" value="UniProtKB-KW"/>
</dbReference>
<dbReference type="Proteomes" id="UP001596201">
    <property type="component" value="Unassembled WGS sequence"/>
</dbReference>
<gene>
    <name evidence="2" type="ORF">ACFPJ5_11695</name>
</gene>
<keyword evidence="2" id="KW-0378">Hydrolase</keyword>
<reference evidence="2 3" key="1">
    <citation type="journal article" date="2019" name="Int. J. Syst. Evol. Microbiol.">
        <title>The Global Catalogue of Microorganisms (GCM) 10K type strain sequencing project: providing services to taxonomists for standard genome sequencing and annotation.</title>
        <authorList>
            <consortium name="The Broad Institute Genomics Platform"/>
            <consortium name="The Broad Institute Genome Sequencing Center for Infectious Disease"/>
            <person name="Wu L."/>
            <person name="Ma J."/>
        </authorList>
    </citation>
    <scope>NUCLEOTIDE SEQUENCE [LARGE SCALE GENOMIC DNA]</scope>
    <source>
        <strain evidence="2 3">CGMCC 1.12237</strain>
    </source>
</reference>
<proteinExistence type="predicted"/>
<sequence length="189" mass="19860">MWPWEHLAFGYLWYSVLTRLAGDHRVGDAEAVALGVGTVLPDLVDKPLSWSLGVTATGYGPAHSLFVGAPLVAALAALAWRRGHGPPGAAFAVGYASHLLGDVLAFRADGPVLSKLLWPAAAQEPYTVDRSLLGRAGSYFGEFLATATQPDHLALALGYAGVLVAVVLLWAADGAPGVHWLRGDVDGRR</sequence>
<feature type="transmembrane region" description="Helical" evidence="1">
    <location>
        <begin position="62"/>
        <end position="80"/>
    </location>
</feature>
<protein>
    <submittedName>
        <fullName evidence="2">Metal-dependent hydrolase</fullName>
    </submittedName>
</protein>
<name>A0ABD5RC84_9EURY</name>
<comment type="caution">
    <text evidence="2">The sequence shown here is derived from an EMBL/GenBank/DDBJ whole genome shotgun (WGS) entry which is preliminary data.</text>
</comment>
<dbReference type="RefSeq" id="WP_227229848.1">
    <property type="nucleotide sequence ID" value="NZ_JAJCVJ010000002.1"/>
</dbReference>
<dbReference type="EMBL" id="JBHSKX010000002">
    <property type="protein sequence ID" value="MFC5367599.1"/>
    <property type="molecule type" value="Genomic_DNA"/>
</dbReference>
<keyword evidence="1" id="KW-0812">Transmembrane</keyword>
<evidence type="ECO:0000313" key="2">
    <source>
        <dbReference type="EMBL" id="MFC5367599.1"/>
    </source>
</evidence>